<dbReference type="InterPro" id="IPR019195">
    <property type="entry name" value="ABC_ATPase_put"/>
</dbReference>
<name>A0A1D8TN18_9CYAN</name>
<evidence type="ECO:0000259" key="2">
    <source>
        <dbReference type="Pfam" id="PF20446"/>
    </source>
</evidence>
<dbReference type="InterPro" id="IPR049069">
    <property type="entry name" value="MRB1590-like_C"/>
</dbReference>
<dbReference type="InterPro" id="IPR046833">
    <property type="entry name" value="ABC_N"/>
</dbReference>
<dbReference type="Pfam" id="PF21117">
    <property type="entry name" value="MRB1590_C"/>
    <property type="match status" value="1"/>
</dbReference>
<dbReference type="Pfam" id="PF20446">
    <property type="entry name" value="ABC_N"/>
    <property type="match status" value="1"/>
</dbReference>
<accession>A0A1D8TN18</accession>
<evidence type="ECO:0000313" key="4">
    <source>
        <dbReference type="EMBL" id="AOW98993.1"/>
    </source>
</evidence>
<protein>
    <submittedName>
        <fullName evidence="4">ATPase</fullName>
    </submittedName>
</protein>
<dbReference type="InterPro" id="IPR046834">
    <property type="entry name" value="ABC_ATPase_C"/>
</dbReference>
<dbReference type="EMBL" id="CP017599">
    <property type="protein sequence ID" value="AOW98993.1"/>
    <property type="molecule type" value="Genomic_DNA"/>
</dbReference>
<evidence type="ECO:0000313" key="5">
    <source>
        <dbReference type="Proteomes" id="UP000177870"/>
    </source>
</evidence>
<dbReference type="PANTHER" id="PTHR38149:SF1">
    <property type="entry name" value="ATPASE"/>
    <property type="match status" value="1"/>
</dbReference>
<organism evidence="4 5">
    <name type="scientific">Moorena producens PAL-8-15-08-1</name>
    <dbReference type="NCBI Taxonomy" id="1458985"/>
    <lineage>
        <taxon>Bacteria</taxon>
        <taxon>Bacillati</taxon>
        <taxon>Cyanobacteriota</taxon>
        <taxon>Cyanophyceae</taxon>
        <taxon>Coleofasciculales</taxon>
        <taxon>Coleofasciculaceae</taxon>
        <taxon>Moorena</taxon>
    </lineage>
</organism>
<dbReference type="Pfam" id="PF09818">
    <property type="entry name" value="ABC_ATPase"/>
    <property type="match status" value="1"/>
</dbReference>
<gene>
    <name evidence="4" type="ORF">BJP34_05620</name>
</gene>
<evidence type="ECO:0000259" key="3">
    <source>
        <dbReference type="Pfam" id="PF21117"/>
    </source>
</evidence>
<dbReference type="PANTHER" id="PTHR38149">
    <property type="entry name" value="ATPASE"/>
    <property type="match status" value="1"/>
</dbReference>
<evidence type="ECO:0000259" key="1">
    <source>
        <dbReference type="Pfam" id="PF09818"/>
    </source>
</evidence>
<feature type="domain" description="MRB1590-like C-terminal" evidence="3">
    <location>
        <begin position="468"/>
        <end position="566"/>
    </location>
</feature>
<reference evidence="5" key="1">
    <citation type="submission" date="2016-10" db="EMBL/GenBank/DDBJ databases">
        <title>Comparative genomics uncovers the prolific and rare metabolic potential of the cyanobacterial genus Moorea.</title>
        <authorList>
            <person name="Leao T."/>
            <person name="Castelao G."/>
            <person name="Korobeynikov A."/>
            <person name="Monroe E.A."/>
            <person name="Podell S."/>
            <person name="Glukhov E."/>
            <person name="Allen E."/>
            <person name="Gerwick W.H."/>
            <person name="Gerwick L."/>
        </authorList>
    </citation>
    <scope>NUCLEOTIDE SEQUENCE [LARGE SCALE GENOMIC DNA]</scope>
    <source>
        <strain evidence="5">PAL-8-15-08-1</strain>
    </source>
</reference>
<dbReference type="InterPro" id="IPR027417">
    <property type="entry name" value="P-loop_NTPase"/>
</dbReference>
<dbReference type="OrthoDB" id="9809999at2"/>
<sequence length="567" mass="62298">MATSNQLESLLLQLDDRSYKSYRDIKGSYQFPDFTLVIDRVQGDPFASPSQVRVYLPQSVAGFPSELYRTDSRAIALEDYLTRSFDWVAGEMSCRRGTGNSGLIAITRVGQSVLERTSALVSDEGVEIRFVVGLPARGRRISGRQAAEMLCQDIPDIIDQSIKYEVLDPAAIKHHVETVEDADWLRQQLGTRELVAFIPNGAILPRSSGVDDKPLQENAIAFQSPKTLEVAFTCPNRGLITGMGIPEGITLIVGGGYHGKSTVLKAIELGVYNHIPGDGRELVVTNPTAVKIRAEDGRGIAGVDISPFINQLPHGRSTEKFSTTNASGSTSQAANIMEALEAGTELLLVDEDTAATNFMIRDRRMQELIAKDKEPITPFIDKVKQLYSEYSVSTILVMGGSGDYFDVADTVIAMDNFQPQDVTEKAQLIAEKYFTERTAEGGKHFGSITPRVPLADGIDPSRGRKAVKLKVRDVDEVGFGAENIDLSAVEQIVEVGQLRGISRALVYAKEKYIDERLTLSEILNLVMKDIEEQGLDVLTFLPEGDLVQFRRLELAAALNRLRTLSVL</sequence>
<feature type="domain" description="ATPase of the ABC class N-terminal" evidence="2">
    <location>
        <begin position="5"/>
        <end position="163"/>
    </location>
</feature>
<dbReference type="KEGG" id="mpro:BJP34_05620"/>
<dbReference type="RefSeq" id="WP_070391494.1">
    <property type="nucleotide sequence ID" value="NZ_CP017599.1"/>
</dbReference>
<dbReference type="STRING" id="1458985.BJP34_05620"/>
<dbReference type="Proteomes" id="UP000177870">
    <property type="component" value="Chromosome"/>
</dbReference>
<dbReference type="AlphaFoldDB" id="A0A1D8TN18"/>
<dbReference type="SUPFAM" id="SSF52540">
    <property type="entry name" value="P-loop containing nucleoside triphosphate hydrolases"/>
    <property type="match status" value="1"/>
</dbReference>
<proteinExistence type="predicted"/>
<feature type="domain" description="ATPase of the ABC class C-terminal" evidence="1">
    <location>
        <begin position="170"/>
        <end position="450"/>
    </location>
</feature>